<organism evidence="7 8">
    <name type="scientific">Dyadobacter beijingensis</name>
    <dbReference type="NCBI Taxonomy" id="365489"/>
    <lineage>
        <taxon>Bacteria</taxon>
        <taxon>Pseudomonadati</taxon>
        <taxon>Bacteroidota</taxon>
        <taxon>Cytophagia</taxon>
        <taxon>Cytophagales</taxon>
        <taxon>Spirosomataceae</taxon>
        <taxon>Dyadobacter</taxon>
    </lineage>
</organism>
<comment type="similarity">
    <text evidence="2">Belongs to the oxygen-dependent FAD-linked oxidoreductase family.</text>
</comment>
<dbReference type="InterPro" id="IPR016169">
    <property type="entry name" value="FAD-bd_PCMH_sub2"/>
</dbReference>
<evidence type="ECO:0000256" key="3">
    <source>
        <dbReference type="ARBA" id="ARBA00022630"/>
    </source>
</evidence>
<protein>
    <submittedName>
        <fullName evidence="7">Oxidoreductase</fullName>
    </submittedName>
</protein>
<dbReference type="PROSITE" id="PS51387">
    <property type="entry name" value="FAD_PCMH"/>
    <property type="match status" value="1"/>
</dbReference>
<dbReference type="Gene3D" id="3.30.43.10">
    <property type="entry name" value="Uridine Diphospho-n-acetylenolpyruvylglucosamine Reductase, domain 2"/>
    <property type="match status" value="1"/>
</dbReference>
<keyword evidence="3" id="KW-0285">Flavoprotein</keyword>
<dbReference type="InterPro" id="IPR012951">
    <property type="entry name" value="BBE"/>
</dbReference>
<dbReference type="InterPro" id="IPR036318">
    <property type="entry name" value="FAD-bd_PCMH-like_sf"/>
</dbReference>
<dbReference type="InterPro" id="IPR006094">
    <property type="entry name" value="Oxid_FAD_bind_N"/>
</dbReference>
<dbReference type="EMBL" id="BMLI01000001">
    <property type="protein sequence ID" value="GGM93708.1"/>
    <property type="molecule type" value="Genomic_DNA"/>
</dbReference>
<feature type="domain" description="FAD-binding PCMH-type" evidence="6">
    <location>
        <begin position="56"/>
        <end position="227"/>
    </location>
</feature>
<dbReference type="PANTHER" id="PTHR42973">
    <property type="entry name" value="BINDING OXIDOREDUCTASE, PUTATIVE (AFU_ORTHOLOGUE AFUA_1G17690)-RELATED"/>
    <property type="match status" value="1"/>
</dbReference>
<evidence type="ECO:0000313" key="7">
    <source>
        <dbReference type="EMBL" id="GGM93708.1"/>
    </source>
</evidence>
<dbReference type="InterPro" id="IPR016166">
    <property type="entry name" value="FAD-bd_PCMH"/>
</dbReference>
<comment type="cofactor">
    <cofactor evidence="1">
        <name>FAD</name>
        <dbReference type="ChEBI" id="CHEBI:57692"/>
    </cofactor>
</comment>
<accession>A0ABQ2HWG1</accession>
<evidence type="ECO:0000259" key="6">
    <source>
        <dbReference type="PROSITE" id="PS51387"/>
    </source>
</evidence>
<comment type="caution">
    <text evidence="7">The sequence shown here is derived from an EMBL/GenBank/DDBJ whole genome shotgun (WGS) entry which is preliminary data.</text>
</comment>
<name>A0ABQ2HWG1_9BACT</name>
<evidence type="ECO:0000256" key="2">
    <source>
        <dbReference type="ARBA" id="ARBA00005466"/>
    </source>
</evidence>
<keyword evidence="8" id="KW-1185">Reference proteome</keyword>
<evidence type="ECO:0000256" key="1">
    <source>
        <dbReference type="ARBA" id="ARBA00001974"/>
    </source>
</evidence>
<dbReference type="Proteomes" id="UP000632339">
    <property type="component" value="Unassembled WGS sequence"/>
</dbReference>
<gene>
    <name evidence="7" type="ORF">GCM10010967_28550</name>
</gene>
<dbReference type="Pfam" id="PF08031">
    <property type="entry name" value="BBE"/>
    <property type="match status" value="1"/>
</dbReference>
<sequence length="477" mass="52354">MTHGHPRPGKAFVFFIQTPSDMETNSSSQAIPYLRGRVIAPNDADYDTARKVHNGMIDKRPGLIAQCADENDVAHAVRFAREHGLVVAVRGGGHNGAGLGVCDQGLVIDLSQMRQVTVDPEAQTIRAQGGCLLGDLDKAGHPHGLAVPTGINATTGIGGLTLGGGLGHLTRFAGLTIDNLLEATVVLASGDIVTASPAINEDLFWAIRGGGGNFGVVTSFLFRAHNVHTVYGGPMFWDISEAKAMMEWYQDFIKQAPDTVSGFFNFHKIPPAPIFPEQYHLHLMCGIVWACIDEEEANEVFEMVRKFRKPLIDAVGPMPVPVLQTMFDDLFVPGLQWYWKGDFVKQLSPEVMDVHIRHAHRIPNFFSGMHLYPINGAAGRVPNDATAWSYRDATWSMVIAGVSPEPSEKDVVTNFARDYWQELHPHGAGGAYVNFMMEEGADRVKATYGSNYDRLVKVKSKYDPDNVFCVNQNIRPV</sequence>
<dbReference type="Pfam" id="PF01565">
    <property type="entry name" value="FAD_binding_4"/>
    <property type="match status" value="1"/>
</dbReference>
<keyword evidence="5" id="KW-0560">Oxidoreductase</keyword>
<evidence type="ECO:0000256" key="5">
    <source>
        <dbReference type="ARBA" id="ARBA00023002"/>
    </source>
</evidence>
<proteinExistence type="inferred from homology"/>
<dbReference type="PROSITE" id="PS00862">
    <property type="entry name" value="OX2_COVAL_FAD"/>
    <property type="match status" value="1"/>
</dbReference>
<dbReference type="PANTHER" id="PTHR42973:SF39">
    <property type="entry name" value="FAD-BINDING PCMH-TYPE DOMAIN-CONTAINING PROTEIN"/>
    <property type="match status" value="1"/>
</dbReference>
<keyword evidence="4" id="KW-0274">FAD</keyword>
<dbReference type="InterPro" id="IPR016167">
    <property type="entry name" value="FAD-bd_PCMH_sub1"/>
</dbReference>
<evidence type="ECO:0000256" key="4">
    <source>
        <dbReference type="ARBA" id="ARBA00022827"/>
    </source>
</evidence>
<evidence type="ECO:0000313" key="8">
    <source>
        <dbReference type="Proteomes" id="UP000632339"/>
    </source>
</evidence>
<dbReference type="InterPro" id="IPR050416">
    <property type="entry name" value="FAD-linked_Oxidoreductase"/>
</dbReference>
<dbReference type="InterPro" id="IPR006093">
    <property type="entry name" value="Oxy_OxRdtase_FAD_BS"/>
</dbReference>
<dbReference type="Gene3D" id="3.30.465.10">
    <property type="match status" value="1"/>
</dbReference>
<reference evidence="8" key="1">
    <citation type="journal article" date="2019" name="Int. J. Syst. Evol. Microbiol.">
        <title>The Global Catalogue of Microorganisms (GCM) 10K type strain sequencing project: providing services to taxonomists for standard genome sequencing and annotation.</title>
        <authorList>
            <consortium name="The Broad Institute Genomics Platform"/>
            <consortium name="The Broad Institute Genome Sequencing Center for Infectious Disease"/>
            <person name="Wu L."/>
            <person name="Ma J."/>
        </authorList>
    </citation>
    <scope>NUCLEOTIDE SEQUENCE [LARGE SCALE GENOMIC DNA]</scope>
    <source>
        <strain evidence="8">CGMCC 1.6375</strain>
    </source>
</reference>
<dbReference type="Gene3D" id="3.40.462.20">
    <property type="match status" value="1"/>
</dbReference>
<dbReference type="SUPFAM" id="SSF56176">
    <property type="entry name" value="FAD-binding/transporter-associated domain-like"/>
    <property type="match status" value="1"/>
</dbReference>